<feature type="transmembrane region" description="Helical" evidence="1">
    <location>
        <begin position="37"/>
        <end position="61"/>
    </location>
</feature>
<evidence type="ECO:0000313" key="3">
    <source>
        <dbReference type="Proteomes" id="UP000258927"/>
    </source>
</evidence>
<feature type="transmembrane region" description="Helical" evidence="1">
    <location>
        <begin position="106"/>
        <end position="128"/>
    </location>
</feature>
<keyword evidence="1" id="KW-0472">Membrane</keyword>
<evidence type="ECO:0000256" key="1">
    <source>
        <dbReference type="SAM" id="Phobius"/>
    </source>
</evidence>
<evidence type="ECO:0000313" key="2">
    <source>
        <dbReference type="EMBL" id="AVX03182.1"/>
    </source>
</evidence>
<reference evidence="2 3" key="1">
    <citation type="submission" date="2017-05" db="EMBL/GenBank/DDBJ databases">
        <title>Genome Analysis of Maritalea myrionectae HL2708#5.</title>
        <authorList>
            <consortium name="Cotde Inc.-PKNU"/>
            <person name="Jang D."/>
            <person name="Oh H.-M."/>
        </authorList>
    </citation>
    <scope>NUCLEOTIDE SEQUENCE [LARGE SCALE GENOMIC DNA]</scope>
    <source>
        <strain evidence="2 3">HL2708#5</strain>
    </source>
</reference>
<feature type="transmembrane region" description="Helical" evidence="1">
    <location>
        <begin position="82"/>
        <end position="100"/>
    </location>
</feature>
<dbReference type="AlphaFoldDB" id="A0A2R4MAZ3"/>
<dbReference type="KEGG" id="mmyr:MXMO3_00648"/>
<dbReference type="RefSeq" id="WP_036221926.1">
    <property type="nucleotide sequence ID" value="NZ_CP021330.1"/>
</dbReference>
<evidence type="ECO:0008006" key="4">
    <source>
        <dbReference type="Google" id="ProtNLM"/>
    </source>
</evidence>
<keyword evidence="1" id="KW-0812">Transmembrane</keyword>
<keyword evidence="1" id="KW-1133">Transmembrane helix</keyword>
<accession>A0A2R4MAZ3</accession>
<dbReference type="EMBL" id="CP021330">
    <property type="protein sequence ID" value="AVX03182.1"/>
    <property type="molecule type" value="Genomic_DNA"/>
</dbReference>
<dbReference type="STRING" id="1122213.GCA_000423365_02149"/>
<organism evidence="2 3">
    <name type="scientific">Maritalea myrionectae</name>
    <dbReference type="NCBI Taxonomy" id="454601"/>
    <lineage>
        <taxon>Bacteria</taxon>
        <taxon>Pseudomonadati</taxon>
        <taxon>Pseudomonadota</taxon>
        <taxon>Alphaproteobacteria</taxon>
        <taxon>Hyphomicrobiales</taxon>
        <taxon>Devosiaceae</taxon>
        <taxon>Maritalea</taxon>
    </lineage>
</organism>
<gene>
    <name evidence="2" type="ORF">MXMO3_00648</name>
</gene>
<sequence length="134" mass="14158">MTSELFTNVRTGMLGLTGLVCLVYGAAALAMGTPQPFAFWVPGLFGVASSILIAIAAFAAGNANARRATDEGYVADRKQAEGIGFWVAILLYPAFAVPLWQDWVSYPTAFAAMGTLTAAAYLLSFVWADVKGRA</sequence>
<proteinExistence type="predicted"/>
<name>A0A2R4MAZ3_9HYPH</name>
<feature type="transmembrane region" description="Helical" evidence="1">
    <location>
        <begin position="12"/>
        <end position="31"/>
    </location>
</feature>
<protein>
    <recommendedName>
        <fullName evidence="4">DUF2178 domain-containing protein</fullName>
    </recommendedName>
</protein>
<dbReference type="Proteomes" id="UP000258927">
    <property type="component" value="Chromosome"/>
</dbReference>
<keyword evidence="3" id="KW-1185">Reference proteome</keyword>